<evidence type="ECO:0000313" key="10">
    <source>
        <dbReference type="EMBL" id="EJP73881.1"/>
    </source>
</evidence>
<evidence type="ECO:0000313" key="11">
    <source>
        <dbReference type="Proteomes" id="UP000010116"/>
    </source>
</evidence>
<evidence type="ECO:0000259" key="9">
    <source>
        <dbReference type="Pfam" id="PF00291"/>
    </source>
</evidence>
<keyword evidence="6" id="KW-0663">Pyridoxal phosphate</keyword>
<organism evidence="10 11">
    <name type="scientific">SAR86 cluster bacterium SAR86B</name>
    <dbReference type="NCBI Taxonomy" id="1123867"/>
    <lineage>
        <taxon>Bacteria</taxon>
        <taxon>Pseudomonadati</taxon>
        <taxon>Pseudomonadota</taxon>
        <taxon>Gammaproteobacteria</taxon>
        <taxon>SAR86 cluster</taxon>
    </lineage>
</organism>
<dbReference type="Pfam" id="PF00291">
    <property type="entry name" value="PALP"/>
    <property type="match status" value="1"/>
</dbReference>
<comment type="catalytic activity">
    <reaction evidence="8">
        <text>O-acetyl-L-serine + hydrogen sulfide = L-cysteine + acetate</text>
        <dbReference type="Rhea" id="RHEA:14829"/>
        <dbReference type="ChEBI" id="CHEBI:29919"/>
        <dbReference type="ChEBI" id="CHEBI:30089"/>
        <dbReference type="ChEBI" id="CHEBI:35235"/>
        <dbReference type="ChEBI" id="CHEBI:58340"/>
        <dbReference type="EC" id="2.5.1.47"/>
    </reaction>
</comment>
<comment type="cofactor">
    <cofactor evidence="1">
        <name>pyridoxal 5'-phosphate</name>
        <dbReference type="ChEBI" id="CHEBI:597326"/>
    </cofactor>
</comment>
<reference evidence="10 11" key="1">
    <citation type="journal article" date="2012" name="ISME J.">
        <title>Genomic insights to SAR86, an abundant and uncultivated marine bacterial lineage.</title>
        <authorList>
            <person name="Dupont C.L."/>
            <person name="Rusch D.B."/>
            <person name="Yooseph S."/>
            <person name="Lombardo M.J."/>
            <person name="Richter R.A."/>
            <person name="Valas R."/>
            <person name="Novotny M."/>
            <person name="Yee-Greenbaum J."/>
            <person name="Selengut J.D."/>
            <person name="Haft D.H."/>
            <person name="Halpern A.L."/>
            <person name="Lasken R.S."/>
            <person name="Nealson K."/>
            <person name="Friedman R."/>
            <person name="Venter J.C."/>
        </authorList>
    </citation>
    <scope>NUCLEOTIDE SEQUENCE [LARGE SCALE GENOMIC DNA]</scope>
</reference>
<dbReference type="SUPFAM" id="SSF53686">
    <property type="entry name" value="Tryptophan synthase beta subunit-like PLP-dependent enzymes"/>
    <property type="match status" value="1"/>
</dbReference>
<dbReference type="CDD" id="cd01561">
    <property type="entry name" value="CBS_like"/>
    <property type="match status" value="1"/>
</dbReference>
<feature type="domain" description="Tryptophan synthase beta chain-like PALP" evidence="9">
    <location>
        <begin position="4"/>
        <end position="298"/>
    </location>
</feature>
<name>J5KR38_9GAMM</name>
<evidence type="ECO:0000256" key="3">
    <source>
        <dbReference type="ARBA" id="ARBA00012681"/>
    </source>
</evidence>
<evidence type="ECO:0000256" key="2">
    <source>
        <dbReference type="ARBA" id="ARBA00004962"/>
    </source>
</evidence>
<dbReference type="InterPro" id="IPR036052">
    <property type="entry name" value="TrpB-like_PALP_sf"/>
</dbReference>
<dbReference type="InterPro" id="IPR001926">
    <property type="entry name" value="TrpB-like_PALP"/>
</dbReference>
<dbReference type="FunFam" id="3.40.50.1100:FF:000011">
    <property type="entry name" value="Cysteine synthase (o-acetylserine)"/>
    <property type="match status" value="1"/>
</dbReference>
<gene>
    <name evidence="10" type="ORF">NT02SARS_0622</name>
</gene>
<keyword evidence="7" id="KW-0809">Transit peptide</keyword>
<evidence type="ECO:0000256" key="7">
    <source>
        <dbReference type="ARBA" id="ARBA00022946"/>
    </source>
</evidence>
<dbReference type="EC" id="2.5.1.47" evidence="3"/>
<proteinExistence type="predicted"/>
<dbReference type="GO" id="GO:0004124">
    <property type="term" value="F:cysteine synthase activity"/>
    <property type="evidence" value="ECO:0007669"/>
    <property type="project" value="UniProtKB-EC"/>
</dbReference>
<evidence type="ECO:0000256" key="8">
    <source>
        <dbReference type="ARBA" id="ARBA00047931"/>
    </source>
</evidence>
<protein>
    <recommendedName>
        <fullName evidence="3">cysteine synthase</fullName>
        <ecNumber evidence="3">2.5.1.47</ecNumber>
    </recommendedName>
</protein>
<dbReference type="Proteomes" id="UP000010116">
    <property type="component" value="Unassembled WGS sequence"/>
</dbReference>
<dbReference type="Gene3D" id="3.40.50.1100">
    <property type="match status" value="2"/>
</dbReference>
<sequence length="324" mass="34848">MIEYIGNTPLIELKHFSELTGCKILGKAEFMNPGGSVKDRAAKYIIEDALEKGLIKPGGTIVEGTAGNTGIGLALVGNSFGMKTVIVIPETQTEEKKATIRACGAELIEVPAVPYKDPNNYVKYSKRVAENYENANGVLWANQFDNEANKIGHYKDTGPEIFNQLDGKIDGFICSCGTGGTLTGVAQYLKEQNNNIKIGLVDPYGAALYSFFTEGKLESEGSSVTEGIGQGRITKNLEGLEVDFPFRVPDADALEAMFKMVETEGLYLGGSAGINVAGAVELAKVLGPGHTIVTILCDSGSRYLSKLYNRNFLVNNDLPCPDWV</sequence>
<dbReference type="InterPro" id="IPR050214">
    <property type="entry name" value="Cys_Synth/Cystath_Beta-Synth"/>
</dbReference>
<dbReference type="PROSITE" id="PS00901">
    <property type="entry name" value="CYS_SYNTHASE"/>
    <property type="match status" value="1"/>
</dbReference>
<dbReference type="AlphaFoldDB" id="J5KR38"/>
<evidence type="ECO:0000256" key="6">
    <source>
        <dbReference type="ARBA" id="ARBA00022898"/>
    </source>
</evidence>
<evidence type="ECO:0000256" key="5">
    <source>
        <dbReference type="ARBA" id="ARBA00022679"/>
    </source>
</evidence>
<accession>J5KR38</accession>
<dbReference type="InterPro" id="IPR001216">
    <property type="entry name" value="P-phosphate_BS"/>
</dbReference>
<dbReference type="PANTHER" id="PTHR10314">
    <property type="entry name" value="CYSTATHIONINE BETA-SYNTHASE"/>
    <property type="match status" value="1"/>
</dbReference>
<keyword evidence="4" id="KW-0028">Amino-acid biosynthesis</keyword>
<dbReference type="GO" id="GO:0006535">
    <property type="term" value="P:cysteine biosynthetic process from serine"/>
    <property type="evidence" value="ECO:0007669"/>
    <property type="project" value="InterPro"/>
</dbReference>
<dbReference type="HOGENOM" id="CLU_021018_1_0_6"/>
<keyword evidence="5" id="KW-0808">Transferase</keyword>
<evidence type="ECO:0000256" key="1">
    <source>
        <dbReference type="ARBA" id="ARBA00001933"/>
    </source>
</evidence>
<dbReference type="EMBL" id="JH611164">
    <property type="protein sequence ID" value="EJP73881.1"/>
    <property type="molecule type" value="Genomic_DNA"/>
</dbReference>
<evidence type="ECO:0000256" key="4">
    <source>
        <dbReference type="ARBA" id="ARBA00022605"/>
    </source>
</evidence>
<dbReference type="NCBIfam" id="NF007989">
    <property type="entry name" value="PRK10717.1"/>
    <property type="match status" value="1"/>
</dbReference>
<comment type="pathway">
    <text evidence="2">Amino-acid biosynthesis; L-cysteine biosynthesis; L-cysteine from L-serine: step 2/2.</text>
</comment>